<evidence type="ECO:0000313" key="1">
    <source>
        <dbReference type="EMBL" id="EGP82103.1"/>
    </source>
</evidence>
<dbReference type="AlphaFoldDB" id="F9XRM4"/>
<dbReference type="KEGG" id="ztr:MYCGRDRAFT_97869"/>
<organism evidence="1 2">
    <name type="scientific">Zymoseptoria tritici (strain CBS 115943 / IPO323)</name>
    <name type="common">Speckled leaf blotch fungus</name>
    <name type="synonym">Septoria tritici</name>
    <dbReference type="NCBI Taxonomy" id="336722"/>
    <lineage>
        <taxon>Eukaryota</taxon>
        <taxon>Fungi</taxon>
        <taxon>Dikarya</taxon>
        <taxon>Ascomycota</taxon>
        <taxon>Pezizomycotina</taxon>
        <taxon>Dothideomycetes</taxon>
        <taxon>Dothideomycetidae</taxon>
        <taxon>Mycosphaerellales</taxon>
        <taxon>Mycosphaerellaceae</taxon>
        <taxon>Zymoseptoria</taxon>
    </lineage>
</organism>
<dbReference type="InParanoid" id="F9XRM4"/>
<protein>
    <submittedName>
        <fullName evidence="1">Uncharacterized protein</fullName>
    </submittedName>
</protein>
<accession>F9XRM4</accession>
<evidence type="ECO:0000313" key="2">
    <source>
        <dbReference type="Proteomes" id="UP000008062"/>
    </source>
</evidence>
<proteinExistence type="predicted"/>
<dbReference type="GeneID" id="13399437"/>
<reference evidence="1 2" key="1">
    <citation type="journal article" date="2011" name="PLoS Genet.">
        <title>Finished genome of the fungal wheat pathogen Mycosphaerella graminicola reveals dispensome structure, chromosome plasticity, and stealth pathogenesis.</title>
        <authorList>
            <person name="Goodwin S.B."/>
            <person name="Ben M'barek S."/>
            <person name="Dhillon B."/>
            <person name="Wittenberg A.H.J."/>
            <person name="Crane C.F."/>
            <person name="Hane J.K."/>
            <person name="Foster A.J."/>
            <person name="Van der Lee T.A.J."/>
            <person name="Grimwood J."/>
            <person name="Aerts A."/>
            <person name="Antoniw J."/>
            <person name="Bailey A."/>
            <person name="Bluhm B."/>
            <person name="Bowler J."/>
            <person name="Bristow J."/>
            <person name="van der Burgt A."/>
            <person name="Canto-Canche B."/>
            <person name="Churchill A.C.L."/>
            <person name="Conde-Ferraez L."/>
            <person name="Cools H.J."/>
            <person name="Coutinho P.M."/>
            <person name="Csukai M."/>
            <person name="Dehal P."/>
            <person name="De Wit P."/>
            <person name="Donzelli B."/>
            <person name="van de Geest H.C."/>
            <person name="van Ham R.C.H.J."/>
            <person name="Hammond-Kosack K.E."/>
            <person name="Henrissat B."/>
            <person name="Kilian A."/>
            <person name="Kobayashi A.K."/>
            <person name="Koopmann E."/>
            <person name="Kourmpetis Y."/>
            <person name="Kuzniar A."/>
            <person name="Lindquist E."/>
            <person name="Lombard V."/>
            <person name="Maliepaard C."/>
            <person name="Martins N."/>
            <person name="Mehrabi R."/>
            <person name="Nap J.P.H."/>
            <person name="Ponomarenko A."/>
            <person name="Rudd J.J."/>
            <person name="Salamov A."/>
            <person name="Schmutz J."/>
            <person name="Schouten H.J."/>
            <person name="Shapiro H."/>
            <person name="Stergiopoulos I."/>
            <person name="Torriani S.F.F."/>
            <person name="Tu H."/>
            <person name="de Vries R.P."/>
            <person name="Waalwijk C."/>
            <person name="Ware S.B."/>
            <person name="Wiebenga A."/>
            <person name="Zwiers L.-H."/>
            <person name="Oliver R.P."/>
            <person name="Grigoriev I.V."/>
            <person name="Kema G.H.J."/>
        </authorList>
    </citation>
    <scope>NUCLEOTIDE SEQUENCE [LARGE SCALE GENOMIC DNA]</scope>
    <source>
        <strain evidence="2">CBS 115943 / IPO323</strain>
    </source>
</reference>
<dbReference type="Proteomes" id="UP000008062">
    <property type="component" value="Chromosome 18"/>
</dbReference>
<dbReference type="EMBL" id="CM001213">
    <property type="protein sequence ID" value="EGP82103.1"/>
    <property type="molecule type" value="Genomic_DNA"/>
</dbReference>
<keyword evidence="2" id="KW-1185">Reference proteome</keyword>
<sequence>MLDVKTKDRCTGSSPVLPNVALPALPATSAAPAIAPRPPFLVSVNTTITGARKPRTLRSRQCTLSQPLRTPEACVAEVDTDGVAPNMSSGIRFNVPLAATTAQYKEVDHRSRPTMCLLRRVPGGTSMVLVSGFSFSSDLYSELIESMKCVDVECPIYRSTSWIGCMPFRGQHYSVLGCHFKDWQQRVEANTAMAGSMPTDIVERVLQCNEDANRGKKKVVPALTQPPTQALPTPMNPYAGWPMPPWAPPPYQAALHQAALQPPTLPLAAVATARGSSPLTIT</sequence>
<gene>
    <name evidence="1" type="ORF">MYCGRDRAFT_97869</name>
</gene>
<dbReference type="HOGENOM" id="CLU_987688_0_0_1"/>
<name>F9XRM4_ZYMTI</name>
<dbReference type="RefSeq" id="XP_003847127.1">
    <property type="nucleotide sequence ID" value="XM_003847079.1"/>
</dbReference>